<accession>A0A849SNY6</accession>
<feature type="domain" description="Putative zinc-finger" evidence="1">
    <location>
        <begin position="4"/>
        <end position="37"/>
    </location>
</feature>
<evidence type="ECO:0000313" key="2">
    <source>
        <dbReference type="EMBL" id="NOT34334.1"/>
    </source>
</evidence>
<organism evidence="2 3">
    <name type="scientific">Eiseniibacteriota bacterium</name>
    <dbReference type="NCBI Taxonomy" id="2212470"/>
    <lineage>
        <taxon>Bacteria</taxon>
        <taxon>Candidatus Eiseniibacteriota</taxon>
    </lineage>
</organism>
<dbReference type="EMBL" id="JABFRW010000110">
    <property type="protein sequence ID" value="NOT34334.1"/>
    <property type="molecule type" value="Genomic_DNA"/>
</dbReference>
<protein>
    <submittedName>
        <fullName evidence="2">Zf-HC2 domain-containing protein</fullName>
    </submittedName>
</protein>
<comment type="caution">
    <text evidence="2">The sequence shown here is derived from an EMBL/GenBank/DDBJ whole genome shotgun (WGS) entry which is preliminary data.</text>
</comment>
<dbReference type="InterPro" id="IPR027383">
    <property type="entry name" value="Znf_put"/>
</dbReference>
<proteinExistence type="predicted"/>
<evidence type="ECO:0000313" key="3">
    <source>
        <dbReference type="Proteomes" id="UP000580839"/>
    </source>
</evidence>
<dbReference type="Pfam" id="PF13490">
    <property type="entry name" value="zf-HC2"/>
    <property type="match status" value="1"/>
</dbReference>
<name>A0A849SNY6_UNCEI</name>
<dbReference type="Gene3D" id="1.10.10.1320">
    <property type="entry name" value="Anti-sigma factor, zinc-finger domain"/>
    <property type="match status" value="1"/>
</dbReference>
<gene>
    <name evidence="2" type="ORF">HOP12_09215</name>
</gene>
<dbReference type="AlphaFoldDB" id="A0A849SNY6"/>
<sequence length="295" mass="31175">MTHEQAEPLISDWARGALEAARAAEVERHVTTCDHCRAAAQAAHALLAETKRVSALAGRHPSSDQLARYVSAADSEPLAALATTGVHVRECSACREDVALMRAAASPGWFAAVRAGFVGAPAPVRALQPALALVALLLAYPAWLGLVQAPRERAETERRLIASEDARRAAERRTSEPSVAPATGGGVVALVLRGPTRSAATLPTLRLQPGQLEQPLLLDASPPDVRLSIRITGASGVAVWSVTGPREEFWDASNQLVGVRVPATLLAPGDYRIELAAAGHPEPLLTAEFRILPPR</sequence>
<evidence type="ECO:0000259" key="1">
    <source>
        <dbReference type="Pfam" id="PF13490"/>
    </source>
</evidence>
<dbReference type="Proteomes" id="UP000580839">
    <property type="component" value="Unassembled WGS sequence"/>
</dbReference>
<reference evidence="2 3" key="1">
    <citation type="submission" date="2020-04" db="EMBL/GenBank/DDBJ databases">
        <title>Metagenomic profiling of ammonia- and methane-oxidizing microorganisms in a Dutch drinking water treatment plant.</title>
        <authorList>
            <person name="Poghosyan L."/>
            <person name="Leucker S."/>
        </authorList>
    </citation>
    <scope>NUCLEOTIDE SEQUENCE [LARGE SCALE GENOMIC DNA]</scope>
    <source>
        <strain evidence="2">S-RSF-IL-03</strain>
    </source>
</reference>
<dbReference type="InterPro" id="IPR041916">
    <property type="entry name" value="Anti_sigma_zinc_sf"/>
</dbReference>